<dbReference type="HOGENOM" id="CLU_1200005_0_0_1"/>
<dbReference type="AlphaFoldDB" id="C5DCC1"/>
<dbReference type="GeneID" id="8290698"/>
<protein>
    <submittedName>
        <fullName evidence="1">KLTH0B01826p</fullName>
    </submittedName>
</protein>
<evidence type="ECO:0000313" key="2">
    <source>
        <dbReference type="Proteomes" id="UP000002036"/>
    </source>
</evidence>
<organism evidence="1 2">
    <name type="scientific">Lachancea thermotolerans (strain ATCC 56472 / CBS 6340 / NRRL Y-8284)</name>
    <name type="common">Yeast</name>
    <name type="synonym">Kluyveromyces thermotolerans</name>
    <dbReference type="NCBI Taxonomy" id="559295"/>
    <lineage>
        <taxon>Eukaryota</taxon>
        <taxon>Fungi</taxon>
        <taxon>Dikarya</taxon>
        <taxon>Ascomycota</taxon>
        <taxon>Saccharomycotina</taxon>
        <taxon>Saccharomycetes</taxon>
        <taxon>Saccharomycetales</taxon>
        <taxon>Saccharomycetaceae</taxon>
        <taxon>Lachancea</taxon>
    </lineage>
</organism>
<keyword evidence="2" id="KW-1185">Reference proteome</keyword>
<dbReference type="KEGG" id="lth:KLTH0B01826g"/>
<sequence>MDSQAFSPSFEDELTRCATIIERFIVSLVNVAYYACFHKQNEDASPSTAAAKSAAFKKVRDSLLALAVRAEKLTSSEKISPADMKGLVCRDFLQELHRCSEVASDELLQVLNPITTKPLDGYEEPSSLNKIPTHLRNCILGFVQIFHFFRKLPVQEQYHISALQARILERELKSDLLGPWTRQVETLHSTIGWILLSDSHFQQKLNEYKSKTQTEPGALAFNEWLRHEIRQ</sequence>
<dbReference type="RefSeq" id="XP_002551870.1">
    <property type="nucleotide sequence ID" value="XM_002551824.1"/>
</dbReference>
<accession>C5DCC1</accession>
<evidence type="ECO:0000313" key="1">
    <source>
        <dbReference type="EMBL" id="CAR21432.1"/>
    </source>
</evidence>
<proteinExistence type="predicted"/>
<dbReference type="OMA" id="TSHYMTD"/>
<dbReference type="Proteomes" id="UP000002036">
    <property type="component" value="Chromosome B"/>
</dbReference>
<dbReference type="InParanoid" id="C5DCC1"/>
<name>C5DCC1_LACTC</name>
<dbReference type="EMBL" id="CU928166">
    <property type="protein sequence ID" value="CAR21432.1"/>
    <property type="molecule type" value="Genomic_DNA"/>
</dbReference>
<reference evidence="1 2" key="1">
    <citation type="journal article" date="2009" name="Genome Res.">
        <title>Comparative genomics of protoploid Saccharomycetaceae.</title>
        <authorList>
            <consortium name="The Genolevures Consortium"/>
            <person name="Souciet J.-L."/>
            <person name="Dujon B."/>
            <person name="Gaillardin C."/>
            <person name="Johnston M."/>
            <person name="Baret P.V."/>
            <person name="Cliften P."/>
            <person name="Sherman D.J."/>
            <person name="Weissenbach J."/>
            <person name="Westhof E."/>
            <person name="Wincker P."/>
            <person name="Jubin C."/>
            <person name="Poulain J."/>
            <person name="Barbe V."/>
            <person name="Segurens B."/>
            <person name="Artiguenave F."/>
            <person name="Anthouard V."/>
            <person name="Vacherie B."/>
            <person name="Val M.-E."/>
            <person name="Fulton R.S."/>
            <person name="Minx P."/>
            <person name="Wilson R."/>
            <person name="Durrens P."/>
            <person name="Jean G."/>
            <person name="Marck C."/>
            <person name="Martin T."/>
            <person name="Nikolski M."/>
            <person name="Rolland T."/>
            <person name="Seret M.-L."/>
            <person name="Casaregola S."/>
            <person name="Despons L."/>
            <person name="Fairhead C."/>
            <person name="Fischer G."/>
            <person name="Lafontaine I."/>
            <person name="Leh V."/>
            <person name="Lemaire M."/>
            <person name="de Montigny J."/>
            <person name="Neuveglise C."/>
            <person name="Thierry A."/>
            <person name="Blanc-Lenfle I."/>
            <person name="Bleykasten C."/>
            <person name="Diffels J."/>
            <person name="Fritsch E."/>
            <person name="Frangeul L."/>
            <person name="Goeffon A."/>
            <person name="Jauniaux N."/>
            <person name="Kachouri-Lafond R."/>
            <person name="Payen C."/>
            <person name="Potier S."/>
            <person name="Pribylova L."/>
            <person name="Ozanne C."/>
            <person name="Richard G.-F."/>
            <person name="Sacerdot C."/>
            <person name="Straub M.-L."/>
            <person name="Talla E."/>
        </authorList>
    </citation>
    <scope>NUCLEOTIDE SEQUENCE [LARGE SCALE GENOMIC DNA]</scope>
    <source>
        <strain evidence="2">ATCC 56472 / CBS 6340 / NRRL Y-8284</strain>
    </source>
</reference>
<dbReference type="OrthoDB" id="4036442at2759"/>
<gene>
    <name evidence="1" type="ordered locus">KLTH0B01826g</name>
</gene>